<protein>
    <submittedName>
        <fullName evidence="2">Phospholipid/cholesterol/gamma-HCH transport system substrate-binding protein</fullName>
    </submittedName>
</protein>
<sequence>MKVTKEFKTGLVVVLSILLLIFGVNYLKGNSFFGGDDFYYAYFPTSGGLTPSASVTLNGVEVGKVLDVDLVRPNQFIDKNKRVLVKFSIQDNELKPALGSKVEIVPGLLSVAMNLDQHYIADGGFHKVGDTLVGTVSQEITEQLQTELLPVKQKLENLMESVDNIVVSINAFWDTSAAYSLDASLGEVKRAINTFGRVAENLDGMIDDERAKLDRIFTNVEVLTDSLNETIHQVNYITKNVGTITDSLKKADINGTIDMANLALAEFNTVLTRVNSGEGTLGKLLEDEELYHKITDASDNLSILLEDLRHHPERYISVSVFGARTKGAPLTKDEERKLKKILDSIN</sequence>
<reference evidence="2 3" key="1">
    <citation type="submission" date="2016-10" db="EMBL/GenBank/DDBJ databases">
        <authorList>
            <person name="de Groot N.N."/>
        </authorList>
    </citation>
    <scope>NUCLEOTIDE SEQUENCE [LARGE SCALE GENOMIC DNA]</scope>
    <source>
        <strain evidence="2 3">CGMCC 1.7005</strain>
    </source>
</reference>
<dbReference type="OrthoDB" id="9769132at2"/>
<dbReference type="InterPro" id="IPR052336">
    <property type="entry name" value="MlaD_Phospholipid_Transporter"/>
</dbReference>
<proteinExistence type="predicted"/>
<dbReference type="AlphaFoldDB" id="A0A1I6XQD9"/>
<dbReference type="PANTHER" id="PTHR33371:SF4">
    <property type="entry name" value="INTERMEMBRANE PHOSPHOLIPID TRANSPORT SYSTEM BINDING PROTEIN MLAD"/>
    <property type="match status" value="1"/>
</dbReference>
<dbReference type="InterPro" id="IPR003399">
    <property type="entry name" value="Mce/MlaD"/>
</dbReference>
<dbReference type="InterPro" id="IPR000727">
    <property type="entry name" value="T_SNARE_dom"/>
</dbReference>
<dbReference type="Pfam" id="PF02470">
    <property type="entry name" value="MlaD"/>
    <property type="match status" value="1"/>
</dbReference>
<name>A0A1I6XQD9_9FLAO</name>
<keyword evidence="3" id="KW-1185">Reference proteome</keyword>
<feature type="domain" description="T-SNARE coiled-coil homology" evidence="1">
    <location>
        <begin position="175"/>
        <end position="237"/>
    </location>
</feature>
<dbReference type="STRING" id="477690.SAMN05216474_0383"/>
<gene>
    <name evidence="2" type="ORF">SAMN05216474_0383</name>
</gene>
<evidence type="ECO:0000259" key="1">
    <source>
        <dbReference type="PROSITE" id="PS50192"/>
    </source>
</evidence>
<evidence type="ECO:0000313" key="3">
    <source>
        <dbReference type="Proteomes" id="UP000236454"/>
    </source>
</evidence>
<dbReference type="EMBL" id="FPAS01000001">
    <property type="protein sequence ID" value="SFT40598.1"/>
    <property type="molecule type" value="Genomic_DNA"/>
</dbReference>
<dbReference type="Proteomes" id="UP000236454">
    <property type="component" value="Unassembled WGS sequence"/>
</dbReference>
<accession>A0A1I6XQD9</accession>
<dbReference type="PANTHER" id="PTHR33371">
    <property type="entry name" value="INTERMEMBRANE PHOSPHOLIPID TRANSPORT SYSTEM BINDING PROTEIN MLAD-RELATED"/>
    <property type="match status" value="1"/>
</dbReference>
<evidence type="ECO:0000313" key="2">
    <source>
        <dbReference type="EMBL" id="SFT40598.1"/>
    </source>
</evidence>
<dbReference type="PROSITE" id="PS50192">
    <property type="entry name" value="T_SNARE"/>
    <property type="match status" value="1"/>
</dbReference>
<dbReference type="RefSeq" id="WP_090245720.1">
    <property type="nucleotide sequence ID" value="NZ_FPAS01000001.1"/>
</dbReference>
<organism evidence="2 3">
    <name type="scientific">Lishizhenia tianjinensis</name>
    <dbReference type="NCBI Taxonomy" id="477690"/>
    <lineage>
        <taxon>Bacteria</taxon>
        <taxon>Pseudomonadati</taxon>
        <taxon>Bacteroidota</taxon>
        <taxon>Flavobacteriia</taxon>
        <taxon>Flavobacteriales</taxon>
        <taxon>Crocinitomicaceae</taxon>
        <taxon>Lishizhenia</taxon>
    </lineage>
</organism>